<evidence type="ECO:0000256" key="3">
    <source>
        <dbReference type="ARBA" id="ARBA00022989"/>
    </source>
</evidence>
<dbReference type="PANTHER" id="PTHR31422">
    <property type="entry name" value="BNAANNG28530D PROTEIN"/>
    <property type="match status" value="1"/>
</dbReference>
<dbReference type="Gramene" id="Manes.09G041600.4.v8.1">
    <property type="protein sequence ID" value="Manes.09G041600.4.v8.1.CDS"/>
    <property type="gene ID" value="Manes.09G041600.v8.1"/>
</dbReference>
<reference evidence="8 9" key="1">
    <citation type="submission" date="2016-02" db="EMBL/GenBank/DDBJ databases">
        <title>WGS assembly of Manihot esculenta.</title>
        <authorList>
            <person name="Bredeson J.V."/>
            <person name="Prochnik S.E."/>
            <person name="Lyons J.B."/>
            <person name="Schmutz J."/>
            <person name="Grimwood J."/>
            <person name="Vrebalov J."/>
            <person name="Bart R.S."/>
            <person name="Amuge T."/>
            <person name="Ferguson M.E."/>
            <person name="Green R."/>
            <person name="Putnam N."/>
            <person name="Stites J."/>
            <person name="Rounsley S."/>
            <person name="Rokhsar D.S."/>
        </authorList>
    </citation>
    <scope>NUCLEOTIDE SEQUENCE [LARGE SCALE GENOMIC DNA]</scope>
    <source>
        <strain evidence="9">cv. AM560-2</strain>
        <tissue evidence="8">Leaf</tissue>
    </source>
</reference>
<dbReference type="Gramene" id="Manes.09G041600.5.v8.1">
    <property type="protein sequence ID" value="Manes.09G041600.5.v8.1.CDS"/>
    <property type="gene ID" value="Manes.09G041600.v8.1"/>
</dbReference>
<dbReference type="Proteomes" id="UP000091857">
    <property type="component" value="Chromosome 9"/>
</dbReference>
<dbReference type="EMBL" id="CM004395">
    <property type="protein sequence ID" value="OAY40685.1"/>
    <property type="molecule type" value="Genomic_DNA"/>
</dbReference>
<dbReference type="Pfam" id="PF04576">
    <property type="entry name" value="Zein-binding"/>
    <property type="match status" value="1"/>
</dbReference>
<protein>
    <recommendedName>
        <fullName evidence="7">GTD-binding domain-containing protein</fullName>
    </recommendedName>
</protein>
<accession>A0A251K357</accession>
<dbReference type="InterPro" id="IPR007656">
    <property type="entry name" value="GTD-bd"/>
</dbReference>
<feature type="coiled-coil region" evidence="5">
    <location>
        <begin position="410"/>
        <end position="437"/>
    </location>
</feature>
<dbReference type="PANTHER" id="PTHR31422:SF0">
    <property type="entry name" value="MYOSIN-BINDING PROTEIN 7"/>
    <property type="match status" value="1"/>
</dbReference>
<sequence>MDLEVLPPTSSPSRSRALVKCCNCACSCSLVASSSSVSWFRSVKRKYDDFEGNRFFIPGFDLFSNPRVEIENECAALRETVGGQQQAIQDLYAELEEERNASSTAANEAMSMILRLQREKAEIQMEAKQFKRFAEEKMAHDQQELLAFEDVLYKRDQAIQSLTCEMQAYKHRMMSFGLTEAEAEGEKGDKSGVSRNTSMAGNSDAAQYEFPAFDYPPLKCHLNENPIVLESNDDIVDIEKYAFGETPHARDRLKNLEYRINQMEQSPSSSQLDGESSVSKNILEKVIVGHSPRRPRDRIFSVDGSSSFTGRSRETVPDLASESPRFKFTNSFKKMDYVSQSEDSSNLRKVDNASDFGDDMSDRVYTIDSVHSGVPYNSVAEPKAGAGIYEDYISTPRDTLNRPDVSDPDIKKLYMRLQALEADRESMRQAIISMRTDKAQMVLLKEIAQHLCKEMSPERRMPVRKPSLLGTFSFLSIFKWIVPFVFWRNKARRSRFMCGLSASNVGLLLLLDKGPRTRQWRCLTSTQV</sequence>
<dbReference type="EMBL" id="CM004395">
    <property type="protein sequence ID" value="OAY40686.1"/>
    <property type="molecule type" value="Genomic_DNA"/>
</dbReference>
<feature type="domain" description="GTD-binding" evidence="7">
    <location>
        <begin position="72"/>
        <end position="170"/>
    </location>
</feature>
<evidence type="ECO:0000259" key="7">
    <source>
        <dbReference type="PROSITE" id="PS51775"/>
    </source>
</evidence>
<dbReference type="Gramene" id="Manes.09G041600.7.v8.1">
    <property type="protein sequence ID" value="Manes.09G041600.7.v8.1.CDS"/>
    <property type="gene ID" value="Manes.09G041600.v8.1"/>
</dbReference>
<dbReference type="OrthoDB" id="1060521at2759"/>
<dbReference type="GO" id="GO:0016020">
    <property type="term" value="C:membrane"/>
    <property type="evidence" value="ECO:0007669"/>
    <property type="project" value="UniProtKB-SubCell"/>
</dbReference>
<keyword evidence="4 6" id="KW-0472">Membrane</keyword>
<keyword evidence="9" id="KW-1185">Reference proteome</keyword>
<name>A0A251K357_MANES</name>
<keyword evidence="5" id="KW-0175">Coiled coil</keyword>
<evidence type="ECO:0000256" key="6">
    <source>
        <dbReference type="SAM" id="Phobius"/>
    </source>
</evidence>
<dbReference type="STRING" id="3983.A0A251K357"/>
<keyword evidence="2 6" id="KW-0812">Transmembrane</keyword>
<comment type="subcellular location">
    <subcellularLocation>
        <location evidence="1">Membrane</location>
    </subcellularLocation>
</comment>
<evidence type="ECO:0000313" key="9">
    <source>
        <dbReference type="Proteomes" id="UP000091857"/>
    </source>
</evidence>
<dbReference type="PROSITE" id="PS51775">
    <property type="entry name" value="GTD_BINDING"/>
    <property type="match status" value="1"/>
</dbReference>
<feature type="transmembrane region" description="Helical" evidence="6">
    <location>
        <begin position="468"/>
        <end position="487"/>
    </location>
</feature>
<evidence type="ECO:0000313" key="8">
    <source>
        <dbReference type="EMBL" id="OAY40687.1"/>
    </source>
</evidence>
<organism evidence="8 9">
    <name type="scientific">Manihot esculenta</name>
    <name type="common">Cassava</name>
    <name type="synonym">Jatropha manihot</name>
    <dbReference type="NCBI Taxonomy" id="3983"/>
    <lineage>
        <taxon>Eukaryota</taxon>
        <taxon>Viridiplantae</taxon>
        <taxon>Streptophyta</taxon>
        <taxon>Embryophyta</taxon>
        <taxon>Tracheophyta</taxon>
        <taxon>Spermatophyta</taxon>
        <taxon>Magnoliopsida</taxon>
        <taxon>eudicotyledons</taxon>
        <taxon>Gunneridae</taxon>
        <taxon>Pentapetalae</taxon>
        <taxon>rosids</taxon>
        <taxon>fabids</taxon>
        <taxon>Malpighiales</taxon>
        <taxon>Euphorbiaceae</taxon>
        <taxon>Crotonoideae</taxon>
        <taxon>Manihoteae</taxon>
        <taxon>Manihot</taxon>
    </lineage>
</organism>
<evidence type="ECO:0000256" key="4">
    <source>
        <dbReference type="ARBA" id="ARBA00023136"/>
    </source>
</evidence>
<keyword evidence="3 6" id="KW-1133">Transmembrane helix</keyword>
<gene>
    <name evidence="8" type="ORF">MANES_09G041600</name>
</gene>
<evidence type="ECO:0000256" key="2">
    <source>
        <dbReference type="ARBA" id="ARBA00022692"/>
    </source>
</evidence>
<dbReference type="EMBL" id="CM004395">
    <property type="protein sequence ID" value="OAY40687.1"/>
    <property type="molecule type" value="Genomic_DNA"/>
</dbReference>
<evidence type="ECO:0000256" key="1">
    <source>
        <dbReference type="ARBA" id="ARBA00004370"/>
    </source>
</evidence>
<evidence type="ECO:0000256" key="5">
    <source>
        <dbReference type="SAM" id="Coils"/>
    </source>
</evidence>
<dbReference type="GO" id="GO:0080115">
    <property type="term" value="F:myosin XI tail binding"/>
    <property type="evidence" value="ECO:0007669"/>
    <property type="project" value="UniProtKB-ARBA"/>
</dbReference>
<dbReference type="OMA" id="KANIGTY"/>
<proteinExistence type="predicted"/>
<dbReference type="Gramene" id="Manes.09G041600.8.v8.1">
    <property type="protein sequence ID" value="Manes.09G041600.8.v8.1.CDS"/>
    <property type="gene ID" value="Manes.09G041600.v8.1"/>
</dbReference>
<dbReference type="AlphaFoldDB" id="A0A251K357"/>
<feature type="coiled-coil region" evidence="5">
    <location>
        <begin position="88"/>
        <end position="126"/>
    </location>
</feature>